<dbReference type="AlphaFoldDB" id="A0A1F5L400"/>
<keyword evidence="5" id="KW-1185">Reference proteome</keyword>
<evidence type="ECO:0000313" key="5">
    <source>
        <dbReference type="Proteomes" id="UP000177622"/>
    </source>
</evidence>
<organism evidence="4 5">
    <name type="scientific">Penicillium arizonense</name>
    <dbReference type="NCBI Taxonomy" id="1835702"/>
    <lineage>
        <taxon>Eukaryota</taxon>
        <taxon>Fungi</taxon>
        <taxon>Dikarya</taxon>
        <taxon>Ascomycota</taxon>
        <taxon>Pezizomycotina</taxon>
        <taxon>Eurotiomycetes</taxon>
        <taxon>Eurotiomycetidae</taxon>
        <taxon>Eurotiales</taxon>
        <taxon>Aspergillaceae</taxon>
        <taxon>Penicillium</taxon>
    </lineage>
</organism>
<dbReference type="GO" id="GO:0004312">
    <property type="term" value="F:fatty acid synthase activity"/>
    <property type="evidence" value="ECO:0007669"/>
    <property type="project" value="TreeGrafter"/>
</dbReference>
<feature type="domain" description="Ketoreductase" evidence="3">
    <location>
        <begin position="1"/>
        <end position="112"/>
    </location>
</feature>
<keyword evidence="2" id="KW-0597">Phosphoprotein</keyword>
<evidence type="ECO:0000256" key="2">
    <source>
        <dbReference type="ARBA" id="ARBA00022553"/>
    </source>
</evidence>
<gene>
    <name evidence="4" type="ORF">PENARI_c039G00443</name>
</gene>
<dbReference type="PANTHER" id="PTHR43775:SF37">
    <property type="entry name" value="SI:DKEY-61P9.11"/>
    <property type="match status" value="1"/>
</dbReference>
<dbReference type="InterPro" id="IPR036291">
    <property type="entry name" value="NAD(P)-bd_dom_sf"/>
</dbReference>
<evidence type="ECO:0000256" key="1">
    <source>
        <dbReference type="ARBA" id="ARBA00022450"/>
    </source>
</evidence>
<proteinExistence type="predicted"/>
<dbReference type="SUPFAM" id="SSF51735">
    <property type="entry name" value="NAD(P)-binding Rossmann-fold domains"/>
    <property type="match status" value="1"/>
</dbReference>
<dbReference type="SMART" id="SM00822">
    <property type="entry name" value="PKS_KR"/>
    <property type="match status" value="1"/>
</dbReference>
<sequence length="144" mass="15568">MSLFCPTAEWPPIVGVVHCAGVLGDSYAHDTTMNSFWQVFAPKALGAWNMHLATQHMDLDFFVLISSLSSVLGLAGQFSYAAANQFLDGLAHHRRASNLPGLSLNRGVLGEFAGMSRKSAQNDRVLQILKSTGSRELGFNQGCI</sequence>
<dbReference type="InterPro" id="IPR013968">
    <property type="entry name" value="PKS_KR"/>
</dbReference>
<accession>A0A1F5L400</accession>
<dbReference type="STRING" id="1835702.A0A1F5L400"/>
<evidence type="ECO:0000313" key="4">
    <source>
        <dbReference type="EMBL" id="OGE47659.1"/>
    </source>
</evidence>
<dbReference type="Proteomes" id="UP000177622">
    <property type="component" value="Unassembled WGS sequence"/>
</dbReference>
<reference evidence="4 5" key="1">
    <citation type="journal article" date="2016" name="Sci. Rep.">
        <title>Penicillium arizonense, a new, genome sequenced fungal species, reveals a high chemical diversity in secreted metabolites.</title>
        <authorList>
            <person name="Grijseels S."/>
            <person name="Nielsen J.C."/>
            <person name="Randelovic M."/>
            <person name="Nielsen J."/>
            <person name="Nielsen K.F."/>
            <person name="Workman M."/>
            <person name="Frisvad J.C."/>
        </authorList>
    </citation>
    <scope>NUCLEOTIDE SEQUENCE [LARGE SCALE GENOMIC DNA]</scope>
    <source>
        <strain evidence="4 5">CBS 141311</strain>
    </source>
</reference>
<dbReference type="OrthoDB" id="5334845at2759"/>
<comment type="caution">
    <text evidence="4">The sequence shown here is derived from an EMBL/GenBank/DDBJ whole genome shotgun (WGS) entry which is preliminary data.</text>
</comment>
<dbReference type="Pfam" id="PF08659">
    <property type="entry name" value="KR"/>
    <property type="match status" value="1"/>
</dbReference>
<dbReference type="InterPro" id="IPR050091">
    <property type="entry name" value="PKS_NRPS_Biosynth_Enz"/>
</dbReference>
<dbReference type="GeneID" id="34581751"/>
<dbReference type="PANTHER" id="PTHR43775">
    <property type="entry name" value="FATTY ACID SYNTHASE"/>
    <property type="match status" value="1"/>
</dbReference>
<evidence type="ECO:0000259" key="3">
    <source>
        <dbReference type="SMART" id="SM00822"/>
    </source>
</evidence>
<dbReference type="Gene3D" id="3.40.50.720">
    <property type="entry name" value="NAD(P)-binding Rossmann-like Domain"/>
    <property type="match status" value="1"/>
</dbReference>
<dbReference type="GO" id="GO:0006633">
    <property type="term" value="P:fatty acid biosynthetic process"/>
    <property type="evidence" value="ECO:0007669"/>
    <property type="project" value="TreeGrafter"/>
</dbReference>
<keyword evidence="1" id="KW-0596">Phosphopantetheine</keyword>
<name>A0A1F5L400_PENAI</name>
<dbReference type="RefSeq" id="XP_022483117.1">
    <property type="nucleotide sequence ID" value="XM_022637017.1"/>
</dbReference>
<dbReference type="GO" id="GO:0016874">
    <property type="term" value="F:ligase activity"/>
    <property type="evidence" value="ECO:0007669"/>
    <property type="project" value="UniProtKB-KW"/>
</dbReference>
<protein>
    <recommendedName>
        <fullName evidence="3">Ketoreductase domain-containing protein</fullName>
    </recommendedName>
</protein>
<dbReference type="InterPro" id="IPR057326">
    <property type="entry name" value="KR_dom"/>
</dbReference>
<dbReference type="EMBL" id="LXJU01000039">
    <property type="protein sequence ID" value="OGE47659.1"/>
    <property type="molecule type" value="Genomic_DNA"/>
</dbReference>